<sequence>MRIRLILFTLLLFWGLNGCSLKEKAINEFESKCGLLGIEEELSGFKYVLLLPGEGCSGCISSTEKFVKTLDSSDEILVIFTSIRSKKVLKLKTGINLDQEFLVFDENSILNEGRTYSIYPTLFNLEKGKVSSFDYISPNSPINLNDLKSN</sequence>
<dbReference type="EMBL" id="FOIR01000001">
    <property type="protein sequence ID" value="SEV91044.1"/>
    <property type="molecule type" value="Genomic_DNA"/>
</dbReference>
<gene>
    <name evidence="1" type="ORF">SAMN05216290_0627</name>
</gene>
<dbReference type="AlphaFoldDB" id="A0A1I0MQV5"/>
<dbReference type="GeneID" id="99985376"/>
<keyword evidence="2" id="KW-1185">Reference proteome</keyword>
<protein>
    <submittedName>
        <fullName evidence="1">Uncharacterized protein</fullName>
    </submittedName>
</protein>
<accession>A0A1I0MQV5</accession>
<organism evidence="1 2">
    <name type="scientific">Roseivirga pacifica</name>
    <dbReference type="NCBI Taxonomy" id="1267423"/>
    <lineage>
        <taxon>Bacteria</taxon>
        <taxon>Pseudomonadati</taxon>
        <taxon>Bacteroidota</taxon>
        <taxon>Cytophagia</taxon>
        <taxon>Cytophagales</taxon>
        <taxon>Roseivirgaceae</taxon>
        <taxon>Roseivirga</taxon>
    </lineage>
</organism>
<dbReference type="STRING" id="1267423.SAMN05216290_0627"/>
<dbReference type="Proteomes" id="UP000199437">
    <property type="component" value="Unassembled WGS sequence"/>
</dbReference>
<name>A0A1I0MQV5_9BACT</name>
<evidence type="ECO:0000313" key="1">
    <source>
        <dbReference type="EMBL" id="SEV91044.1"/>
    </source>
</evidence>
<dbReference type="OrthoDB" id="826030at2"/>
<dbReference type="RefSeq" id="WP_090256927.1">
    <property type="nucleotide sequence ID" value="NZ_FOIR01000001.1"/>
</dbReference>
<proteinExistence type="predicted"/>
<evidence type="ECO:0000313" key="2">
    <source>
        <dbReference type="Proteomes" id="UP000199437"/>
    </source>
</evidence>
<reference evidence="2" key="1">
    <citation type="submission" date="2016-10" db="EMBL/GenBank/DDBJ databases">
        <authorList>
            <person name="Varghese N."/>
            <person name="Submissions S."/>
        </authorList>
    </citation>
    <scope>NUCLEOTIDE SEQUENCE [LARGE SCALE GENOMIC DNA]</scope>
    <source>
        <strain evidence="2">CGMCC 1.12402</strain>
    </source>
</reference>